<dbReference type="Pfam" id="PF12704">
    <property type="entry name" value="MacB_PCD"/>
    <property type="match status" value="1"/>
</dbReference>
<dbReference type="InterPro" id="IPR051447">
    <property type="entry name" value="Lipoprotein-release_system"/>
</dbReference>
<dbReference type="AlphaFoldDB" id="A0A2A4TB13"/>
<evidence type="ECO:0000256" key="5">
    <source>
        <dbReference type="ARBA" id="ARBA00022989"/>
    </source>
</evidence>
<evidence type="ECO:0000256" key="2">
    <source>
        <dbReference type="ARBA" id="ARBA00005236"/>
    </source>
</evidence>
<dbReference type="EMBL" id="NVSR01000006">
    <property type="protein sequence ID" value="PCI30315.1"/>
    <property type="molecule type" value="Genomic_DNA"/>
</dbReference>
<dbReference type="Proteomes" id="UP000218113">
    <property type="component" value="Unassembled WGS sequence"/>
</dbReference>
<feature type="transmembrane region" description="Helical" evidence="7">
    <location>
        <begin position="411"/>
        <end position="430"/>
    </location>
</feature>
<evidence type="ECO:0000313" key="10">
    <source>
        <dbReference type="EMBL" id="PCI30315.1"/>
    </source>
</evidence>
<keyword evidence="10" id="KW-0449">Lipoprotein</keyword>
<sequence>MRFETFVASRYLKSPRKDRSISVITKISITGVALGVAALIVVLSVMNGFERDLRGALRGANPHLTVYSMMSEGITGPESKTLEAKIREAIQVEEVAPFTTSQALIMGRNKPMGSLIKGIDAQKEPQITRMNFFVRTELFEVQRQRDQTPEEKKAEEERAQKSLDLLAPHYEMVARPNGKLRRTKVSGIIIGSQLAKNLGVTINDWVTVISPEERITPMGNMPRAKKFKVVGFFESGIMGYDEILSFVDLKSAQKVFGLKDKITGLSISLADGDMAEEYKKDLQKSVKFPFTITSWIEQNKNLFAVIQLEKLGLAVILTLIIIIAAFNIISSLVMLVIEKSKDIAILKSIGATNSSIRKIFMYQGSIIGLTGTVIGEILGITLCWIISEYDVVDIPSGVYIGNRIPMYIEPWQLVMIALISFMICFIVTIFPSLKASKLNPVEGLRNE</sequence>
<dbReference type="PANTHER" id="PTHR30489">
    <property type="entry name" value="LIPOPROTEIN-RELEASING SYSTEM TRANSMEMBRANE PROTEIN LOLE"/>
    <property type="match status" value="1"/>
</dbReference>
<evidence type="ECO:0000256" key="1">
    <source>
        <dbReference type="ARBA" id="ARBA00004651"/>
    </source>
</evidence>
<feature type="domain" description="ABC3 transporter permease C-terminal" evidence="8">
    <location>
        <begin position="315"/>
        <end position="440"/>
    </location>
</feature>
<feature type="transmembrane region" description="Helical" evidence="7">
    <location>
        <begin position="21"/>
        <end position="46"/>
    </location>
</feature>
<feature type="transmembrane region" description="Helical" evidence="7">
    <location>
        <begin position="311"/>
        <end position="337"/>
    </location>
</feature>
<evidence type="ECO:0000259" key="8">
    <source>
        <dbReference type="Pfam" id="PF02687"/>
    </source>
</evidence>
<comment type="similarity">
    <text evidence="2">Belongs to the ABC-4 integral membrane protein family. LolC/E subfamily.</text>
</comment>
<accession>A0A2A4TB13</accession>
<gene>
    <name evidence="10" type="ORF">COB67_02245</name>
</gene>
<protein>
    <submittedName>
        <fullName evidence="10">Lipoprotein-releasing system transmembrane subunit LolC</fullName>
    </submittedName>
</protein>
<dbReference type="PANTHER" id="PTHR30489:SF0">
    <property type="entry name" value="LIPOPROTEIN-RELEASING SYSTEM TRANSMEMBRANE PROTEIN LOLE"/>
    <property type="match status" value="1"/>
</dbReference>
<evidence type="ECO:0000256" key="7">
    <source>
        <dbReference type="SAM" id="Phobius"/>
    </source>
</evidence>
<dbReference type="GO" id="GO:0044874">
    <property type="term" value="P:lipoprotein localization to outer membrane"/>
    <property type="evidence" value="ECO:0007669"/>
    <property type="project" value="TreeGrafter"/>
</dbReference>
<evidence type="ECO:0000256" key="4">
    <source>
        <dbReference type="ARBA" id="ARBA00022692"/>
    </source>
</evidence>
<comment type="subcellular location">
    <subcellularLocation>
        <location evidence="1">Cell membrane</location>
        <topology evidence="1">Multi-pass membrane protein</topology>
    </subcellularLocation>
</comment>
<feature type="transmembrane region" description="Helical" evidence="7">
    <location>
        <begin position="366"/>
        <end position="387"/>
    </location>
</feature>
<reference evidence="11" key="1">
    <citation type="submission" date="2017-08" db="EMBL/GenBank/DDBJ databases">
        <title>A dynamic microbial community with high functional redundancy inhabits the cold, oxic subseafloor aquifer.</title>
        <authorList>
            <person name="Tully B.J."/>
            <person name="Wheat C.G."/>
            <person name="Glazer B.T."/>
            <person name="Huber J.A."/>
        </authorList>
    </citation>
    <scope>NUCLEOTIDE SEQUENCE [LARGE SCALE GENOMIC DNA]</scope>
</reference>
<dbReference type="InterPro" id="IPR025857">
    <property type="entry name" value="MacB_PCD"/>
</dbReference>
<dbReference type="Pfam" id="PF02687">
    <property type="entry name" value="FtsX"/>
    <property type="match status" value="1"/>
</dbReference>
<name>A0A2A4TB13_9DELT</name>
<keyword evidence="6 7" id="KW-0472">Membrane</keyword>
<dbReference type="GO" id="GO:0098797">
    <property type="term" value="C:plasma membrane protein complex"/>
    <property type="evidence" value="ECO:0007669"/>
    <property type="project" value="TreeGrafter"/>
</dbReference>
<evidence type="ECO:0000256" key="3">
    <source>
        <dbReference type="ARBA" id="ARBA00022475"/>
    </source>
</evidence>
<keyword evidence="5 7" id="KW-1133">Transmembrane helix</keyword>
<comment type="caution">
    <text evidence="10">The sequence shown here is derived from an EMBL/GenBank/DDBJ whole genome shotgun (WGS) entry which is preliminary data.</text>
</comment>
<proteinExistence type="inferred from homology"/>
<keyword evidence="3" id="KW-1003">Cell membrane</keyword>
<dbReference type="InterPro" id="IPR003838">
    <property type="entry name" value="ABC3_permease_C"/>
</dbReference>
<evidence type="ECO:0000256" key="6">
    <source>
        <dbReference type="ARBA" id="ARBA00023136"/>
    </source>
</evidence>
<evidence type="ECO:0000259" key="9">
    <source>
        <dbReference type="Pfam" id="PF12704"/>
    </source>
</evidence>
<organism evidence="10 11">
    <name type="scientific">SAR324 cluster bacterium</name>
    <dbReference type="NCBI Taxonomy" id="2024889"/>
    <lineage>
        <taxon>Bacteria</taxon>
        <taxon>Deltaproteobacteria</taxon>
        <taxon>SAR324 cluster</taxon>
    </lineage>
</organism>
<keyword evidence="4 7" id="KW-0812">Transmembrane</keyword>
<feature type="domain" description="MacB-like periplasmic core" evidence="9">
    <location>
        <begin position="27"/>
        <end position="284"/>
    </location>
</feature>
<evidence type="ECO:0000313" key="11">
    <source>
        <dbReference type="Proteomes" id="UP000218113"/>
    </source>
</evidence>